<dbReference type="EMBL" id="CAAALY010010838">
    <property type="protein sequence ID" value="VEL11099.1"/>
    <property type="molecule type" value="Genomic_DNA"/>
</dbReference>
<name>A0A448WGC6_9PLAT</name>
<reference evidence="2" key="1">
    <citation type="submission" date="2018-11" db="EMBL/GenBank/DDBJ databases">
        <authorList>
            <consortium name="Pathogen Informatics"/>
        </authorList>
    </citation>
    <scope>NUCLEOTIDE SEQUENCE</scope>
</reference>
<sequence length="238" mass="26736">MLKAFSFFSQSRCFYRRSTMELQGRENPKSSYSTIFPRDKRKSSTFSLTNLAPFILDTLRPTLPQASNMSSQFFSPCNTTSPNSIGPASTSDSTKGPRDAKEWLDTAVHYSINVCAGRNEADKSLGRFMECAKGIKTALHSIHLSFTVSQNLVRKLLVIIESRLGEISRDMHLSNGLLPYYGSQVQSKILMDKLWFLSEIMKVLRQKLLVTHALGDLVGKLPKELDRAIVDVENSDFS</sequence>
<organism evidence="2 3">
    <name type="scientific">Protopolystoma xenopodis</name>
    <dbReference type="NCBI Taxonomy" id="117903"/>
    <lineage>
        <taxon>Eukaryota</taxon>
        <taxon>Metazoa</taxon>
        <taxon>Spiralia</taxon>
        <taxon>Lophotrochozoa</taxon>
        <taxon>Platyhelminthes</taxon>
        <taxon>Monogenea</taxon>
        <taxon>Polyopisthocotylea</taxon>
        <taxon>Polystomatidea</taxon>
        <taxon>Polystomatidae</taxon>
        <taxon>Protopolystoma</taxon>
    </lineage>
</organism>
<evidence type="ECO:0000313" key="3">
    <source>
        <dbReference type="Proteomes" id="UP000784294"/>
    </source>
</evidence>
<accession>A0A448WGC6</accession>
<protein>
    <submittedName>
        <fullName evidence="2">Uncharacterized protein</fullName>
    </submittedName>
</protein>
<feature type="region of interest" description="Disordered" evidence="1">
    <location>
        <begin position="79"/>
        <end position="98"/>
    </location>
</feature>
<comment type="caution">
    <text evidence="2">The sequence shown here is derived from an EMBL/GenBank/DDBJ whole genome shotgun (WGS) entry which is preliminary data.</text>
</comment>
<keyword evidence="3" id="KW-1185">Reference proteome</keyword>
<evidence type="ECO:0000256" key="1">
    <source>
        <dbReference type="SAM" id="MobiDB-lite"/>
    </source>
</evidence>
<dbReference type="Proteomes" id="UP000784294">
    <property type="component" value="Unassembled WGS sequence"/>
</dbReference>
<dbReference type="AlphaFoldDB" id="A0A448WGC6"/>
<feature type="compositionally biased region" description="Polar residues" evidence="1">
    <location>
        <begin position="79"/>
        <end position="94"/>
    </location>
</feature>
<evidence type="ECO:0000313" key="2">
    <source>
        <dbReference type="EMBL" id="VEL11099.1"/>
    </source>
</evidence>
<proteinExistence type="predicted"/>
<gene>
    <name evidence="2" type="ORF">PXEA_LOCUS4539</name>
</gene>